<protein>
    <submittedName>
        <fullName evidence="2">Uncharacterized protein</fullName>
    </submittedName>
</protein>
<dbReference type="RefSeq" id="WP_111596193.1">
    <property type="nucleotide sequence ID" value="NZ_QLLL01000001.1"/>
</dbReference>
<evidence type="ECO:0000313" key="2">
    <source>
        <dbReference type="EMBL" id="RAJ11096.1"/>
    </source>
</evidence>
<keyword evidence="1" id="KW-0812">Transmembrane</keyword>
<evidence type="ECO:0000313" key="3">
    <source>
        <dbReference type="Proteomes" id="UP000249547"/>
    </source>
</evidence>
<feature type="transmembrane region" description="Helical" evidence="1">
    <location>
        <begin position="59"/>
        <end position="79"/>
    </location>
</feature>
<name>A0A327R2P9_9BACT</name>
<dbReference type="AlphaFoldDB" id="A0A327R2P9"/>
<proteinExistence type="predicted"/>
<gene>
    <name evidence="2" type="ORF">LX64_00704</name>
</gene>
<feature type="transmembrane region" description="Helical" evidence="1">
    <location>
        <begin position="85"/>
        <end position="106"/>
    </location>
</feature>
<dbReference type="Proteomes" id="UP000249547">
    <property type="component" value="Unassembled WGS sequence"/>
</dbReference>
<reference evidence="2 3" key="1">
    <citation type="submission" date="2018-06" db="EMBL/GenBank/DDBJ databases">
        <title>Genomic Encyclopedia of Archaeal and Bacterial Type Strains, Phase II (KMG-II): from individual species to whole genera.</title>
        <authorList>
            <person name="Goeker M."/>
        </authorList>
    </citation>
    <scope>NUCLEOTIDE SEQUENCE [LARGE SCALE GENOMIC DNA]</scope>
    <source>
        <strain evidence="2 3">DSM 23857</strain>
    </source>
</reference>
<keyword evidence="3" id="KW-1185">Reference proteome</keyword>
<keyword evidence="1" id="KW-0472">Membrane</keyword>
<accession>A0A327R2P9</accession>
<evidence type="ECO:0000256" key="1">
    <source>
        <dbReference type="SAM" id="Phobius"/>
    </source>
</evidence>
<dbReference type="EMBL" id="QLLL01000001">
    <property type="protein sequence ID" value="RAJ11096.1"/>
    <property type="molecule type" value="Genomic_DNA"/>
</dbReference>
<organism evidence="2 3">
    <name type="scientific">Chitinophaga skermanii</name>
    <dbReference type="NCBI Taxonomy" id="331697"/>
    <lineage>
        <taxon>Bacteria</taxon>
        <taxon>Pseudomonadati</taxon>
        <taxon>Bacteroidota</taxon>
        <taxon>Chitinophagia</taxon>
        <taxon>Chitinophagales</taxon>
        <taxon>Chitinophagaceae</taxon>
        <taxon>Chitinophaga</taxon>
    </lineage>
</organism>
<keyword evidence="1" id="KW-1133">Transmembrane helix</keyword>
<sequence>MEFVLPLHRLIDHERQHLDKSFNQASFTVQDVREVPRSITIKLKDDEILTYEENTSQPIVLVVLMFITMLSVAGVFVSFGKAHIVQALILTSIILGLAVLLFIQVLKTERTIAYKVTRNGLFLSDQFFAWKALQEIYVVDREFVYYRKKLKQYYHVKYIVFHQDKAFRFFPINGNLQQLATAINHLRPR</sequence>
<comment type="caution">
    <text evidence="2">The sequence shown here is derived from an EMBL/GenBank/DDBJ whole genome shotgun (WGS) entry which is preliminary data.</text>
</comment>